<keyword evidence="1" id="KW-1133">Transmembrane helix</keyword>
<dbReference type="OrthoDB" id="7032302at2"/>
<dbReference type="RefSeq" id="WP_055104082.1">
    <property type="nucleotide sequence ID" value="NZ_LLWH01000198.1"/>
</dbReference>
<organism evidence="2 3">
    <name type="scientific">Pseudomonas endophytica</name>
    <dbReference type="NCBI Taxonomy" id="1563157"/>
    <lineage>
        <taxon>Bacteria</taxon>
        <taxon>Pseudomonadati</taxon>
        <taxon>Pseudomonadota</taxon>
        <taxon>Gammaproteobacteria</taxon>
        <taxon>Pseudomonadales</taxon>
        <taxon>Pseudomonadaceae</taxon>
        <taxon>Pseudomonas</taxon>
    </lineage>
</organism>
<protein>
    <submittedName>
        <fullName evidence="2">Uncharacterized protein</fullName>
    </submittedName>
</protein>
<name>A0A0Q0SZX5_9PSED</name>
<evidence type="ECO:0000256" key="1">
    <source>
        <dbReference type="SAM" id="Phobius"/>
    </source>
</evidence>
<dbReference type="STRING" id="1563157.AQS70_03555"/>
<reference evidence="2 3" key="1">
    <citation type="submission" date="2015-10" db="EMBL/GenBank/DDBJ databases">
        <title>Pseudomonas helleri sp. nov. and Pseudomonas weihenstephanensis sp. nov., isolated from raw cows milk.</title>
        <authorList>
            <person name="Von Neubeck M."/>
            <person name="Huptas C."/>
            <person name="Wenning M."/>
            <person name="Scherer S."/>
        </authorList>
    </citation>
    <scope>NUCLEOTIDE SEQUENCE [LARGE SCALE GENOMIC DNA]</scope>
    <source>
        <strain evidence="2 3">BSTT44</strain>
    </source>
</reference>
<evidence type="ECO:0000313" key="2">
    <source>
        <dbReference type="EMBL" id="KQB52405.1"/>
    </source>
</evidence>
<feature type="transmembrane region" description="Helical" evidence="1">
    <location>
        <begin position="97"/>
        <end position="116"/>
    </location>
</feature>
<comment type="caution">
    <text evidence="2">The sequence shown here is derived from an EMBL/GenBank/DDBJ whole genome shotgun (WGS) entry which is preliminary data.</text>
</comment>
<sequence>MRIGLPWVLLLIALAVWLAASYGLRYGFMEDPQWVGACAAQAERWECALRSNLGWLIHFRVMGWAALITSVIAFCVPARLGAALAVLALLFGLPALALYNASLAVFAVVIAGLRLVRMRKVN</sequence>
<gene>
    <name evidence="2" type="ORF">AQS70_03555</name>
</gene>
<keyword evidence="1" id="KW-0812">Transmembrane</keyword>
<feature type="transmembrane region" description="Helical" evidence="1">
    <location>
        <begin position="64"/>
        <end position="91"/>
    </location>
</feature>
<evidence type="ECO:0000313" key="3">
    <source>
        <dbReference type="Proteomes" id="UP000050342"/>
    </source>
</evidence>
<dbReference type="EMBL" id="LLWH01000198">
    <property type="protein sequence ID" value="KQB52405.1"/>
    <property type="molecule type" value="Genomic_DNA"/>
</dbReference>
<accession>A0A0Q0SZX5</accession>
<dbReference type="AlphaFoldDB" id="A0A0Q0SZX5"/>
<proteinExistence type="predicted"/>
<keyword evidence="3" id="KW-1185">Reference proteome</keyword>
<feature type="transmembrane region" description="Helical" evidence="1">
    <location>
        <begin position="6"/>
        <end position="24"/>
    </location>
</feature>
<dbReference type="Proteomes" id="UP000050342">
    <property type="component" value="Unassembled WGS sequence"/>
</dbReference>
<keyword evidence="1" id="KW-0472">Membrane</keyword>